<dbReference type="GeneID" id="91548633"/>
<evidence type="ECO:0000256" key="1">
    <source>
        <dbReference type="SAM" id="MobiDB-lite"/>
    </source>
</evidence>
<evidence type="ECO:0000313" key="2">
    <source>
        <dbReference type="EMBL" id="WSD11028.1"/>
    </source>
</evidence>
<feature type="region of interest" description="Disordered" evidence="1">
    <location>
        <begin position="1"/>
        <end position="27"/>
    </location>
</feature>
<dbReference type="RefSeq" id="WP_326756700.1">
    <property type="nucleotide sequence ID" value="NZ_CP109134.1"/>
</dbReference>
<evidence type="ECO:0000313" key="3">
    <source>
        <dbReference type="Proteomes" id="UP001335325"/>
    </source>
</evidence>
<dbReference type="EMBL" id="CP109134">
    <property type="protein sequence ID" value="WSD11028.1"/>
    <property type="molecule type" value="Genomic_DNA"/>
</dbReference>
<sequence>MTAAVQAPGVFDSAAQPDTSSAATPRSGKIDILRVGDGYLGLADDAIQDLPVRSAFG</sequence>
<dbReference type="Proteomes" id="UP001335325">
    <property type="component" value="Chromosome"/>
</dbReference>
<proteinExistence type="predicted"/>
<gene>
    <name evidence="2" type="ORF">OIE73_38675</name>
</gene>
<accession>A0ABZ1H055</accession>
<protein>
    <submittedName>
        <fullName evidence="2">Uncharacterized protein</fullName>
    </submittedName>
</protein>
<name>A0ABZ1H055_9ACTN</name>
<organism evidence="2 3">
    <name type="scientific">Streptomyces hirsutus</name>
    <dbReference type="NCBI Taxonomy" id="35620"/>
    <lineage>
        <taxon>Bacteria</taxon>
        <taxon>Bacillati</taxon>
        <taxon>Actinomycetota</taxon>
        <taxon>Actinomycetes</taxon>
        <taxon>Kitasatosporales</taxon>
        <taxon>Streptomycetaceae</taxon>
        <taxon>Streptomyces</taxon>
    </lineage>
</organism>
<keyword evidence="3" id="KW-1185">Reference proteome</keyword>
<reference evidence="2 3" key="1">
    <citation type="submission" date="2022-10" db="EMBL/GenBank/DDBJ databases">
        <title>The complete genomes of actinobacterial strains from the NBC collection.</title>
        <authorList>
            <person name="Joergensen T.S."/>
            <person name="Alvarez Arevalo M."/>
            <person name="Sterndorff E.B."/>
            <person name="Faurdal D."/>
            <person name="Vuksanovic O."/>
            <person name="Mourched A.-S."/>
            <person name="Charusanti P."/>
            <person name="Shaw S."/>
            <person name="Blin K."/>
            <person name="Weber T."/>
        </authorList>
    </citation>
    <scope>NUCLEOTIDE SEQUENCE [LARGE SCALE GENOMIC DNA]</scope>
    <source>
        <strain evidence="2 3">NBC 01753</strain>
    </source>
</reference>